<evidence type="ECO:0000313" key="1">
    <source>
        <dbReference type="EMBL" id="SMF71163.1"/>
    </source>
</evidence>
<reference evidence="2" key="1">
    <citation type="submission" date="2017-04" db="EMBL/GenBank/DDBJ databases">
        <authorList>
            <person name="Varghese N."/>
            <person name="Submissions S."/>
        </authorList>
    </citation>
    <scope>NUCLEOTIDE SEQUENCE [LARGE SCALE GENOMIC DNA]</scope>
    <source>
        <strain evidence="2">Dd16</strain>
    </source>
</reference>
<dbReference type="PROSITE" id="PS51257">
    <property type="entry name" value="PROKAR_LIPOPROTEIN"/>
    <property type="match status" value="1"/>
</dbReference>
<dbReference type="AlphaFoldDB" id="A0A1X7GKF5"/>
<dbReference type="OrthoDB" id="7584845at2"/>
<keyword evidence="2" id="KW-1185">Reference proteome</keyword>
<sequence>MPLRPILLAAPILLAGCTSQEGFPSLGPRPIEYRLGDLPAPTGDCAESPGACVSPPASEPAPAPIADDPALAARISALLDAARKGGADFDVEVGAAQAAADRAGAPESESWIVAQQALSRLEAARAPTVDAIASLDALALERSRVATSEGDAERLRSAEAEAQKIADAQQQALNRIRSRINGG</sequence>
<protein>
    <submittedName>
        <fullName evidence="1">Uncharacterized protein</fullName>
    </submittedName>
</protein>
<evidence type="ECO:0000313" key="2">
    <source>
        <dbReference type="Proteomes" id="UP000192934"/>
    </source>
</evidence>
<proteinExistence type="predicted"/>
<gene>
    <name evidence="1" type="ORF">SAMN06295910_1984</name>
</gene>
<organism evidence="1 2">
    <name type="scientific">Allosphingosinicella indica</name>
    <dbReference type="NCBI Taxonomy" id="941907"/>
    <lineage>
        <taxon>Bacteria</taxon>
        <taxon>Pseudomonadati</taxon>
        <taxon>Pseudomonadota</taxon>
        <taxon>Alphaproteobacteria</taxon>
        <taxon>Sphingomonadales</taxon>
        <taxon>Sphingomonadaceae</taxon>
        <taxon>Allosphingosinicella</taxon>
    </lineage>
</organism>
<accession>A0A1X7GKF5</accession>
<dbReference type="Proteomes" id="UP000192934">
    <property type="component" value="Chromosome I"/>
</dbReference>
<dbReference type="EMBL" id="LT840185">
    <property type="protein sequence ID" value="SMF71163.1"/>
    <property type="molecule type" value="Genomic_DNA"/>
</dbReference>
<name>A0A1X7GKF5_9SPHN</name>